<dbReference type="GO" id="GO:0005739">
    <property type="term" value="C:mitochondrion"/>
    <property type="evidence" value="ECO:0007669"/>
    <property type="project" value="TreeGrafter"/>
</dbReference>
<evidence type="ECO:0000256" key="1">
    <source>
        <dbReference type="ARBA" id="ARBA00023002"/>
    </source>
</evidence>
<proteinExistence type="predicted"/>
<protein>
    <submittedName>
        <fullName evidence="4">TauD/TfdA-like domain-containing protein</fullName>
    </submittedName>
</protein>
<dbReference type="InterPro" id="IPR050411">
    <property type="entry name" value="AlphaKG_dependent_hydroxylases"/>
</dbReference>
<organism evidence="3 4">
    <name type="scientific">Ditylenchus dipsaci</name>
    <dbReference type="NCBI Taxonomy" id="166011"/>
    <lineage>
        <taxon>Eukaryota</taxon>
        <taxon>Metazoa</taxon>
        <taxon>Ecdysozoa</taxon>
        <taxon>Nematoda</taxon>
        <taxon>Chromadorea</taxon>
        <taxon>Rhabditida</taxon>
        <taxon>Tylenchina</taxon>
        <taxon>Tylenchomorpha</taxon>
        <taxon>Sphaerularioidea</taxon>
        <taxon>Anguinidae</taxon>
        <taxon>Anguininae</taxon>
        <taxon>Ditylenchus</taxon>
    </lineage>
</organism>
<dbReference type="Pfam" id="PF02668">
    <property type="entry name" value="TauD"/>
    <property type="match status" value="1"/>
</dbReference>
<keyword evidence="1" id="KW-0560">Oxidoreductase</keyword>
<dbReference type="WBParaSite" id="jg3197">
    <property type="protein sequence ID" value="jg3197"/>
    <property type="gene ID" value="jg3197"/>
</dbReference>
<name>A0A915E8J3_9BILA</name>
<evidence type="ECO:0000313" key="3">
    <source>
        <dbReference type="Proteomes" id="UP000887574"/>
    </source>
</evidence>
<dbReference type="InterPro" id="IPR003819">
    <property type="entry name" value="TauD/TfdA-like"/>
</dbReference>
<dbReference type="Gene3D" id="3.60.130.10">
    <property type="entry name" value="Clavaminate synthase-like"/>
    <property type="match status" value="1"/>
</dbReference>
<dbReference type="AlphaFoldDB" id="A0A915E8J3"/>
<dbReference type="PANTHER" id="PTHR10696">
    <property type="entry name" value="GAMMA-BUTYROBETAINE HYDROXYLASE-RELATED"/>
    <property type="match status" value="1"/>
</dbReference>
<dbReference type="GO" id="GO:0045329">
    <property type="term" value="P:carnitine biosynthetic process"/>
    <property type="evidence" value="ECO:0007669"/>
    <property type="project" value="TreeGrafter"/>
</dbReference>
<dbReference type="GO" id="GO:0016491">
    <property type="term" value="F:oxidoreductase activity"/>
    <property type="evidence" value="ECO:0007669"/>
    <property type="project" value="UniProtKB-KW"/>
</dbReference>
<sequence>MCQKKEWSKSALRMVVKVFTHILSPSMKARIHTMRHFDTNVNPESVNLDQNSNSLVIHWAGHVKSRYNQNWLKTRNLSDESVRDLRKHIHLSHTKPWNGKEIKERLQKFKHTDFLKNDKVLHDFLMSVCENGIALLVDGPVESISTVLEEIGRRIGLIQPTHFGNKYEVTTKPEAGNMAYANGEALPYHTDFPSLSQPPELQMLHMVQPAEEGGLSTFVDGFKMAELMEKEQPELYKILTSTLVEYIEEGFDIHTGQDGQPFKFEFDMVARHKVFSLNDMETVKKVQFGNAMRSWYFDCEPKDVQKVYDALKMFTDYCYQPKNQLIFPLKKGETVLWANTRLLHGRTAYKSAPNQERMVIGCYFMWDIVKSRIRMLRDRLELPQNQLSV</sequence>
<feature type="domain" description="TauD/TfdA-like" evidence="2">
    <location>
        <begin position="129"/>
        <end position="363"/>
    </location>
</feature>
<reference evidence="4" key="1">
    <citation type="submission" date="2022-11" db="UniProtKB">
        <authorList>
            <consortium name="WormBaseParasite"/>
        </authorList>
    </citation>
    <scope>IDENTIFICATION</scope>
</reference>
<dbReference type="Proteomes" id="UP000887574">
    <property type="component" value="Unplaced"/>
</dbReference>
<dbReference type="InterPro" id="IPR042098">
    <property type="entry name" value="TauD-like_sf"/>
</dbReference>
<dbReference type="PANTHER" id="PTHR10696:SF33">
    <property type="entry name" value="GAMMA-BUTYROBETAINE DIOXYGENASE"/>
    <property type="match status" value="1"/>
</dbReference>
<accession>A0A915E8J3</accession>
<evidence type="ECO:0000313" key="4">
    <source>
        <dbReference type="WBParaSite" id="jg3197"/>
    </source>
</evidence>
<dbReference type="SUPFAM" id="SSF51197">
    <property type="entry name" value="Clavaminate synthase-like"/>
    <property type="match status" value="1"/>
</dbReference>
<evidence type="ECO:0000259" key="2">
    <source>
        <dbReference type="Pfam" id="PF02668"/>
    </source>
</evidence>
<keyword evidence="3" id="KW-1185">Reference proteome</keyword>